<evidence type="ECO:0000313" key="2">
    <source>
        <dbReference type="EMBL" id="SDG99758.1"/>
    </source>
</evidence>
<reference evidence="2 3" key="1">
    <citation type="submission" date="2016-10" db="EMBL/GenBank/DDBJ databases">
        <authorList>
            <person name="de Groot N.N."/>
        </authorList>
    </citation>
    <scope>NUCLEOTIDE SEQUENCE [LARGE SCALE GENOMIC DNA]</scope>
    <source>
        <strain evidence="2 3">LMG 18387</strain>
    </source>
</reference>
<dbReference type="STRING" id="29435.SAMN05216588_10269"/>
<dbReference type="EMBL" id="FNDG01000002">
    <property type="protein sequence ID" value="SDG99758.1"/>
    <property type="molecule type" value="Genomic_DNA"/>
</dbReference>
<dbReference type="Proteomes" id="UP000198606">
    <property type="component" value="Unassembled WGS sequence"/>
</dbReference>
<protein>
    <submittedName>
        <fullName evidence="2">Uncharacterized protein</fullName>
    </submittedName>
</protein>
<organism evidence="2 3">
    <name type="scientific">Phytopseudomonas flavescens</name>
    <dbReference type="NCBI Taxonomy" id="29435"/>
    <lineage>
        <taxon>Bacteria</taxon>
        <taxon>Pseudomonadati</taxon>
        <taxon>Pseudomonadota</taxon>
        <taxon>Gammaproteobacteria</taxon>
        <taxon>Pseudomonadales</taxon>
        <taxon>Pseudomonadaceae</taxon>
        <taxon>Phytopseudomonas</taxon>
    </lineage>
</organism>
<feature type="region of interest" description="Disordered" evidence="1">
    <location>
        <begin position="1"/>
        <end position="55"/>
    </location>
</feature>
<sequence length="72" mass="7752">MVAGNEGSSKLTDKQSRPAALHRERAGTDLEAGPKESGGSEAVRIDNTERPHLALKHKTPDAVHRAFLVPQI</sequence>
<dbReference type="AlphaFoldDB" id="A0A1G7YTD4"/>
<evidence type="ECO:0000256" key="1">
    <source>
        <dbReference type="SAM" id="MobiDB-lite"/>
    </source>
</evidence>
<feature type="compositionally biased region" description="Polar residues" evidence="1">
    <location>
        <begin position="1"/>
        <end position="10"/>
    </location>
</feature>
<gene>
    <name evidence="2" type="ORF">SAMN05216588_10269</name>
</gene>
<name>A0A1G7YTD4_9GAMM</name>
<proteinExistence type="predicted"/>
<feature type="compositionally biased region" description="Basic and acidic residues" evidence="1">
    <location>
        <begin position="43"/>
        <end position="55"/>
    </location>
</feature>
<accession>A0A1G7YTD4</accession>
<feature type="compositionally biased region" description="Basic and acidic residues" evidence="1">
    <location>
        <begin position="11"/>
        <end position="34"/>
    </location>
</feature>
<evidence type="ECO:0000313" key="3">
    <source>
        <dbReference type="Proteomes" id="UP000198606"/>
    </source>
</evidence>